<dbReference type="Proteomes" id="UP000000724">
    <property type="component" value="Contig Pc00c24"/>
</dbReference>
<protein>
    <submittedName>
        <fullName evidence="1">Pc24g00470 protein</fullName>
    </submittedName>
</protein>
<reference evidence="1 2" key="1">
    <citation type="journal article" date="2008" name="Nat. Biotechnol.">
        <title>Genome sequencing and analysis of the filamentous fungus Penicillium chrysogenum.</title>
        <authorList>
            <person name="van den Berg M.A."/>
            <person name="Albang R."/>
            <person name="Albermann K."/>
            <person name="Badger J.H."/>
            <person name="Daran J.-M."/>
            <person name="Driessen A.J.M."/>
            <person name="Garcia-Estrada C."/>
            <person name="Fedorova N.D."/>
            <person name="Harris D.M."/>
            <person name="Heijne W.H.M."/>
            <person name="Joardar V.S."/>
            <person name="Kiel J.A.K.W."/>
            <person name="Kovalchuk A."/>
            <person name="Martin J.F."/>
            <person name="Nierman W.C."/>
            <person name="Nijland J.G."/>
            <person name="Pronk J.T."/>
            <person name="Roubos J.A."/>
            <person name="van der Klei I.J."/>
            <person name="van Peij N.N.M.E."/>
            <person name="Veenhuis M."/>
            <person name="von Doehren H."/>
            <person name="Wagner C."/>
            <person name="Wortman J.R."/>
            <person name="Bovenberg R.A.L."/>
        </authorList>
    </citation>
    <scope>NUCLEOTIDE SEQUENCE [LARGE SCALE GENOMIC DNA]</scope>
    <source>
        <strain evidence="2">ATCC 28089 / DSM 1075 / NRRL 1951 / Wisconsin 54-1255</strain>
    </source>
</reference>
<evidence type="ECO:0000313" key="2">
    <source>
        <dbReference type="Proteomes" id="UP000000724"/>
    </source>
</evidence>
<organism evidence="1 2">
    <name type="scientific">Penicillium rubens (strain ATCC 28089 / DSM 1075 / NRRL 1951 / Wisconsin 54-1255)</name>
    <name type="common">Penicillium chrysogenum</name>
    <dbReference type="NCBI Taxonomy" id="500485"/>
    <lineage>
        <taxon>Eukaryota</taxon>
        <taxon>Fungi</taxon>
        <taxon>Dikarya</taxon>
        <taxon>Ascomycota</taxon>
        <taxon>Pezizomycotina</taxon>
        <taxon>Eurotiomycetes</taxon>
        <taxon>Eurotiomycetidae</taxon>
        <taxon>Eurotiales</taxon>
        <taxon>Aspergillaceae</taxon>
        <taxon>Penicillium</taxon>
        <taxon>Penicillium chrysogenum species complex</taxon>
    </lineage>
</organism>
<dbReference type="HOGENOM" id="CLU_1351795_0_0_1"/>
<dbReference type="AlphaFoldDB" id="B6HWK9"/>
<proteinExistence type="predicted"/>
<gene>
    <name evidence="1" type="ORF">Pc24g00470</name>
    <name evidence="1" type="ORF">PCH_Pc24g00470</name>
</gene>
<accession>B6HWK9</accession>
<dbReference type="BioCyc" id="PCHR:PC24G00470-MONOMER"/>
<name>B6HWK9_PENRW</name>
<dbReference type="EMBL" id="AM920439">
    <property type="protein sequence ID" value="CAP86955.1"/>
    <property type="molecule type" value="Genomic_DNA"/>
</dbReference>
<sequence length="53" mass="6315">MELKTPWVRHMVALYTASILILVRSVTRVVEYHARRTYPYVYLVADHAERLNL</sequence>
<evidence type="ECO:0000313" key="1">
    <source>
        <dbReference type="EMBL" id="CAP86955.1"/>
    </source>
</evidence>
<keyword evidence="2" id="KW-1185">Reference proteome</keyword>